<keyword evidence="1" id="KW-0812">Transmembrane</keyword>
<proteinExistence type="predicted"/>
<evidence type="ECO:0000313" key="3">
    <source>
        <dbReference type="Proteomes" id="UP000186594"/>
    </source>
</evidence>
<gene>
    <name evidence="2" type="ORF">NEOLI_002109</name>
</gene>
<keyword evidence="1" id="KW-0472">Membrane</keyword>
<feature type="transmembrane region" description="Helical" evidence="1">
    <location>
        <begin position="172"/>
        <end position="191"/>
    </location>
</feature>
<evidence type="ECO:0000313" key="2">
    <source>
        <dbReference type="EMBL" id="OLL26149.1"/>
    </source>
</evidence>
<feature type="transmembrane region" description="Helical" evidence="1">
    <location>
        <begin position="228"/>
        <end position="251"/>
    </location>
</feature>
<organism evidence="2 3">
    <name type="scientific">Neolecta irregularis (strain DAH-3)</name>
    <dbReference type="NCBI Taxonomy" id="1198029"/>
    <lineage>
        <taxon>Eukaryota</taxon>
        <taxon>Fungi</taxon>
        <taxon>Dikarya</taxon>
        <taxon>Ascomycota</taxon>
        <taxon>Taphrinomycotina</taxon>
        <taxon>Neolectales</taxon>
        <taxon>Neolectaceae</taxon>
        <taxon>Neolecta</taxon>
    </lineage>
</organism>
<sequence length="253" mass="27186">MAYLESGISRRFRSPAIISFSLLLSAFLYAVAAPALRPLLGAIARPAAVVPWQMVVLLRTAEVYIISYTGQSLNEAALTAFLARVPILHLLNASFSIPAYALVLVSAIDVSSIFIPFWLIRHVRSQCPPQDKVFSGLYTALSATILSIAIYVGSKTWYPHLVLTHFDGIRSVVPIPLPLLVVGLLPAGWALQEIFTIRGSKGLASLLAQMIVVATGNIWLSVRGADLAGVIGISGAWAMQILITAAILKWVGV</sequence>
<accession>A0A1U7LU46</accession>
<dbReference type="AlphaFoldDB" id="A0A1U7LU46"/>
<name>A0A1U7LU46_NEOID</name>
<keyword evidence="3" id="KW-1185">Reference proteome</keyword>
<reference evidence="2 3" key="1">
    <citation type="submission" date="2016-04" db="EMBL/GenBank/DDBJ databases">
        <title>Evolutionary innovation and constraint leading to complex multicellularity in the Ascomycota.</title>
        <authorList>
            <person name="Cisse O."/>
            <person name="Nguyen A."/>
            <person name="Hewitt D.A."/>
            <person name="Jedd G."/>
            <person name="Stajich J.E."/>
        </authorList>
    </citation>
    <scope>NUCLEOTIDE SEQUENCE [LARGE SCALE GENOMIC DNA]</scope>
    <source>
        <strain evidence="2 3">DAH-3</strain>
    </source>
</reference>
<feature type="transmembrane region" description="Helical" evidence="1">
    <location>
        <begin position="97"/>
        <end position="120"/>
    </location>
</feature>
<dbReference type="Proteomes" id="UP000186594">
    <property type="component" value="Unassembled WGS sequence"/>
</dbReference>
<dbReference type="EMBL" id="LXFE01000235">
    <property type="protein sequence ID" value="OLL26149.1"/>
    <property type="molecule type" value="Genomic_DNA"/>
</dbReference>
<feature type="transmembrane region" description="Helical" evidence="1">
    <location>
        <begin position="203"/>
        <end position="222"/>
    </location>
</feature>
<protein>
    <submittedName>
        <fullName evidence="2">Uncharacterized protein</fullName>
    </submittedName>
</protein>
<feature type="transmembrane region" description="Helical" evidence="1">
    <location>
        <begin position="132"/>
        <end position="152"/>
    </location>
</feature>
<comment type="caution">
    <text evidence="2">The sequence shown here is derived from an EMBL/GenBank/DDBJ whole genome shotgun (WGS) entry which is preliminary data.</text>
</comment>
<dbReference type="OrthoDB" id="5394254at2759"/>
<keyword evidence="1" id="KW-1133">Transmembrane helix</keyword>
<evidence type="ECO:0000256" key="1">
    <source>
        <dbReference type="SAM" id="Phobius"/>
    </source>
</evidence>